<organism evidence="1 2">
    <name type="scientific">Novosphingobium endophyticum</name>
    <dbReference type="NCBI Taxonomy" id="1955250"/>
    <lineage>
        <taxon>Bacteria</taxon>
        <taxon>Pseudomonadati</taxon>
        <taxon>Pseudomonadota</taxon>
        <taxon>Alphaproteobacteria</taxon>
        <taxon>Sphingomonadales</taxon>
        <taxon>Sphingomonadaceae</taxon>
        <taxon>Novosphingobium</taxon>
    </lineage>
</organism>
<reference evidence="1" key="2">
    <citation type="submission" date="2020-09" db="EMBL/GenBank/DDBJ databases">
        <authorList>
            <person name="Sun Q."/>
            <person name="Zhou Y."/>
        </authorList>
    </citation>
    <scope>NUCLEOTIDE SEQUENCE</scope>
    <source>
        <strain evidence="1">CGMCC 1.15095</strain>
    </source>
</reference>
<proteinExistence type="predicted"/>
<name>A0A916TT94_9SPHN</name>
<dbReference type="AlphaFoldDB" id="A0A916TT94"/>
<dbReference type="Proteomes" id="UP000608154">
    <property type="component" value="Unassembled WGS sequence"/>
</dbReference>
<comment type="caution">
    <text evidence="1">The sequence shown here is derived from an EMBL/GenBank/DDBJ whole genome shotgun (WGS) entry which is preliminary data.</text>
</comment>
<reference evidence="1" key="1">
    <citation type="journal article" date="2014" name="Int. J. Syst. Evol. Microbiol.">
        <title>Complete genome sequence of Corynebacterium casei LMG S-19264T (=DSM 44701T), isolated from a smear-ripened cheese.</title>
        <authorList>
            <consortium name="US DOE Joint Genome Institute (JGI-PGF)"/>
            <person name="Walter F."/>
            <person name="Albersmeier A."/>
            <person name="Kalinowski J."/>
            <person name="Ruckert C."/>
        </authorList>
    </citation>
    <scope>NUCLEOTIDE SEQUENCE</scope>
    <source>
        <strain evidence="1">CGMCC 1.15095</strain>
    </source>
</reference>
<evidence type="ECO:0008006" key="3">
    <source>
        <dbReference type="Google" id="ProtNLM"/>
    </source>
</evidence>
<evidence type="ECO:0000313" key="1">
    <source>
        <dbReference type="EMBL" id="GGC00096.1"/>
    </source>
</evidence>
<dbReference type="PROSITE" id="PS51257">
    <property type="entry name" value="PROKAR_LIPOPROTEIN"/>
    <property type="match status" value="1"/>
</dbReference>
<dbReference type="RefSeq" id="WP_188770721.1">
    <property type="nucleotide sequence ID" value="NZ_BMHK01000010.1"/>
</dbReference>
<evidence type="ECO:0000313" key="2">
    <source>
        <dbReference type="Proteomes" id="UP000608154"/>
    </source>
</evidence>
<sequence>MTRAHLPAAALCAAVVLTGCSTDGTPPPPVPGGQIGTLMLGNYTCELPGEAGGPVGKVLPEYAFEVVNASNYKADGIRGSYLYTSDRVVMTGGKLKGLKFIRVSSGFLRQLDDQGKETGMRCVLTSRDY</sequence>
<dbReference type="EMBL" id="BMHK01000010">
    <property type="protein sequence ID" value="GGC00096.1"/>
    <property type="molecule type" value="Genomic_DNA"/>
</dbReference>
<accession>A0A916TT94</accession>
<keyword evidence="2" id="KW-1185">Reference proteome</keyword>
<gene>
    <name evidence="1" type="ORF">GCM10011494_18290</name>
</gene>
<protein>
    <recommendedName>
        <fullName evidence="3">Elongation factor P</fullName>
    </recommendedName>
</protein>